<dbReference type="Proteomes" id="UP000444185">
    <property type="component" value="Unassembled WGS sequence"/>
</dbReference>
<keyword evidence="2" id="KW-0677">Repeat</keyword>
<sequence>MDKLVSTEWLAARLGAQDLVILDATMHLPGSERDAQAEFAQRHIPGARFLDLASFIDPASSVPKAVPTPAQFAERMRELGVTHGSRIVLYDDSAIRSAARAWFLFDHAGEPDVAILDGGLGKWVAEGREVDEGCADHAPRDYAEPPQTRAIADKDDMLANLDSGAAQVVDARDAARFAGEEGSGSEGHIPGAANVPFGSLLNEDGTYRSPGAIRARFEAAGVDLDRPVITSCNSGMTACVLLFGLELAGKDDAVLYDGSWMEWGADPDTPKESGARN</sequence>
<dbReference type="PROSITE" id="PS00683">
    <property type="entry name" value="RHODANESE_2"/>
    <property type="match status" value="1"/>
</dbReference>
<dbReference type="CDD" id="cd01449">
    <property type="entry name" value="TST_Repeat_2"/>
    <property type="match status" value="1"/>
</dbReference>
<evidence type="ECO:0000256" key="2">
    <source>
        <dbReference type="ARBA" id="ARBA00022737"/>
    </source>
</evidence>
<evidence type="ECO:0000313" key="5">
    <source>
        <dbReference type="EMBL" id="MXO51294.1"/>
    </source>
</evidence>
<dbReference type="PROSITE" id="PS00380">
    <property type="entry name" value="RHODANESE_1"/>
    <property type="match status" value="1"/>
</dbReference>
<name>A0A844Y032_9SPHN</name>
<keyword evidence="6" id="KW-1185">Reference proteome</keyword>
<reference evidence="5 6" key="1">
    <citation type="submission" date="2019-12" db="EMBL/GenBank/DDBJ databases">
        <title>Genomic-based taxomic classification of the family Erythrobacteraceae.</title>
        <authorList>
            <person name="Xu L."/>
        </authorList>
    </citation>
    <scope>NUCLEOTIDE SEQUENCE [LARGE SCALE GENOMIC DNA]</scope>
    <source>
        <strain evidence="5 6">DSM 16225</strain>
    </source>
</reference>
<evidence type="ECO:0000256" key="1">
    <source>
        <dbReference type="ARBA" id="ARBA00022679"/>
    </source>
</evidence>
<dbReference type="CDD" id="cd01448">
    <property type="entry name" value="TST_Repeat_1"/>
    <property type="match status" value="1"/>
</dbReference>
<dbReference type="OrthoDB" id="9781034at2"/>
<dbReference type="SUPFAM" id="SSF52821">
    <property type="entry name" value="Rhodanese/Cell cycle control phosphatase"/>
    <property type="match status" value="2"/>
</dbReference>
<dbReference type="PANTHER" id="PTHR11364:SF27">
    <property type="entry name" value="SULFURTRANSFERASE"/>
    <property type="match status" value="1"/>
</dbReference>
<protein>
    <recommendedName>
        <fullName evidence="3">Sulfurtransferase</fullName>
    </recommendedName>
</protein>
<dbReference type="SMART" id="SM00450">
    <property type="entry name" value="RHOD"/>
    <property type="match status" value="2"/>
</dbReference>
<organism evidence="5 6">
    <name type="scientific">Qipengyuania gaetbuli</name>
    <dbReference type="NCBI Taxonomy" id="266952"/>
    <lineage>
        <taxon>Bacteria</taxon>
        <taxon>Pseudomonadati</taxon>
        <taxon>Pseudomonadota</taxon>
        <taxon>Alphaproteobacteria</taxon>
        <taxon>Sphingomonadales</taxon>
        <taxon>Erythrobacteraceae</taxon>
        <taxon>Qipengyuania</taxon>
    </lineage>
</organism>
<evidence type="ECO:0000259" key="4">
    <source>
        <dbReference type="PROSITE" id="PS50206"/>
    </source>
</evidence>
<dbReference type="PROSITE" id="PS50206">
    <property type="entry name" value="RHODANESE_3"/>
    <property type="match status" value="2"/>
</dbReference>
<dbReference type="Pfam" id="PF00581">
    <property type="entry name" value="Rhodanese"/>
    <property type="match status" value="2"/>
</dbReference>
<dbReference type="InterPro" id="IPR045078">
    <property type="entry name" value="TST/MPST-like"/>
</dbReference>
<dbReference type="RefSeq" id="WP_160607937.1">
    <property type="nucleotide sequence ID" value="NZ_WTYF01000004.1"/>
</dbReference>
<feature type="domain" description="Rhodanese" evidence="4">
    <location>
        <begin position="162"/>
        <end position="272"/>
    </location>
</feature>
<dbReference type="InterPro" id="IPR036873">
    <property type="entry name" value="Rhodanese-like_dom_sf"/>
</dbReference>
<dbReference type="GO" id="GO:0004792">
    <property type="term" value="F:thiosulfate-cyanide sulfurtransferase activity"/>
    <property type="evidence" value="ECO:0007669"/>
    <property type="project" value="InterPro"/>
</dbReference>
<dbReference type="AlphaFoldDB" id="A0A844Y032"/>
<dbReference type="InterPro" id="IPR001763">
    <property type="entry name" value="Rhodanese-like_dom"/>
</dbReference>
<dbReference type="Gene3D" id="3.40.250.10">
    <property type="entry name" value="Rhodanese-like domain"/>
    <property type="match status" value="2"/>
</dbReference>
<dbReference type="EMBL" id="WTYF01000004">
    <property type="protein sequence ID" value="MXO51294.1"/>
    <property type="molecule type" value="Genomic_DNA"/>
</dbReference>
<keyword evidence="1 3" id="KW-0808">Transferase</keyword>
<evidence type="ECO:0000256" key="3">
    <source>
        <dbReference type="RuleBase" id="RU000507"/>
    </source>
</evidence>
<comment type="caution">
    <text evidence="5">The sequence shown here is derived from an EMBL/GenBank/DDBJ whole genome shotgun (WGS) entry which is preliminary data.</text>
</comment>
<dbReference type="PANTHER" id="PTHR11364">
    <property type="entry name" value="THIOSULFATE SULFERTANSFERASE"/>
    <property type="match status" value="1"/>
</dbReference>
<feature type="domain" description="Rhodanese" evidence="4">
    <location>
        <begin position="15"/>
        <end position="132"/>
    </location>
</feature>
<accession>A0A844Y032</accession>
<gene>
    <name evidence="5" type="ORF">GRI42_08250</name>
</gene>
<dbReference type="InterPro" id="IPR001307">
    <property type="entry name" value="Thiosulphate_STrfase_CS"/>
</dbReference>
<evidence type="ECO:0000313" key="6">
    <source>
        <dbReference type="Proteomes" id="UP000444185"/>
    </source>
</evidence>
<proteinExistence type="predicted"/>